<comment type="cofactor">
    <cofactor evidence="1">
        <name>[4Fe-4S] cluster</name>
        <dbReference type="ChEBI" id="CHEBI:49883"/>
    </cofactor>
</comment>
<proteinExistence type="inferred from homology"/>
<reference evidence="3 4" key="1">
    <citation type="submission" date="2017-04" db="EMBL/GenBank/DDBJ databases">
        <title>Bacillus krulwichiae AM31D Genome sequencing and assembly.</title>
        <authorList>
            <person name="Krulwich T.A."/>
            <person name="Anastor L."/>
            <person name="Ehrlich R."/>
            <person name="Ehrlich G.D."/>
            <person name="Janto B."/>
        </authorList>
    </citation>
    <scope>NUCLEOTIDE SEQUENCE [LARGE SCALE GENOMIC DNA]</scope>
    <source>
        <strain evidence="3 4">AM31D</strain>
    </source>
</reference>
<dbReference type="EC" id="4.2.1.-" evidence="3"/>
<dbReference type="InterPro" id="IPR010327">
    <property type="entry name" value="FldB/FldC_alpha/beta"/>
</dbReference>
<dbReference type="Gene3D" id="3.40.50.11890">
    <property type="match status" value="1"/>
</dbReference>
<dbReference type="RefSeq" id="WP_180319895.1">
    <property type="nucleotide sequence ID" value="NZ_CP020814.1"/>
</dbReference>
<gene>
    <name evidence="3" type="primary">hgdB</name>
    <name evidence="3" type="ORF">BkAM31D_08565</name>
</gene>
<evidence type="ECO:0000256" key="1">
    <source>
        <dbReference type="ARBA" id="ARBA00001966"/>
    </source>
</evidence>
<protein>
    <submittedName>
        <fullName evidence="3">(R)-2-hydroxyglutaryl-CoA dehydratase subunit beta</fullName>
        <ecNumber evidence="3">4.2.1.-</ecNumber>
    </submittedName>
</protein>
<dbReference type="GO" id="GO:0016836">
    <property type="term" value="F:hydro-lyase activity"/>
    <property type="evidence" value="ECO:0007669"/>
    <property type="project" value="UniProtKB-ARBA"/>
</dbReference>
<dbReference type="EMBL" id="CP020814">
    <property type="protein sequence ID" value="ARK29911.1"/>
    <property type="molecule type" value="Genomic_DNA"/>
</dbReference>
<dbReference type="Pfam" id="PF06050">
    <property type="entry name" value="HGD-D"/>
    <property type="match status" value="1"/>
</dbReference>
<name>A0A1X9MEE5_9BACI</name>
<dbReference type="STRING" id="199441.BkAM31D_08565"/>
<accession>A0A1X9MEE5</accession>
<evidence type="ECO:0000313" key="3">
    <source>
        <dbReference type="EMBL" id="ARK29911.1"/>
    </source>
</evidence>
<keyword evidence="3" id="KW-0456">Lyase</keyword>
<dbReference type="Gene3D" id="1.20.1270.370">
    <property type="match status" value="1"/>
</dbReference>
<evidence type="ECO:0000313" key="4">
    <source>
        <dbReference type="Proteomes" id="UP000193006"/>
    </source>
</evidence>
<dbReference type="PANTHER" id="PTHR30548:SF1">
    <property type="entry name" value="DEHYDRATASE SUBUNIT MJ0007-RELATED"/>
    <property type="match status" value="1"/>
</dbReference>
<evidence type="ECO:0000256" key="2">
    <source>
        <dbReference type="ARBA" id="ARBA00005806"/>
    </source>
</evidence>
<dbReference type="PANTHER" id="PTHR30548">
    <property type="entry name" value="2-HYDROXYGLUTARYL-COA DEHYDRATASE, D-COMPONENT-RELATED"/>
    <property type="match status" value="1"/>
</dbReference>
<sequence length="199" mass="23072">MSLERISAQNILEDISSVYHYPEQYVTNSNEEGKKRIGFLGNDVPVELLIAAGCIPVPVRGSRNKDPYLADEYLESGFEPRVKMQMGQIVNGIYRDLDYLIISNSSDAVIRVYYYLRALKLAEHDRKLPELYFFDFLHSKVRSATLYNLDRVQELVKELEQWCGHSITNQDLVNAIKLSNKTRRLLKRFSSLRGLKQHM</sequence>
<dbReference type="KEGG" id="bkw:BkAM31D_08565"/>
<comment type="similarity">
    <text evidence="2">Belongs to the FldB/FldC dehydratase alpha/beta subunit family.</text>
</comment>
<dbReference type="Proteomes" id="UP000193006">
    <property type="component" value="Chromosome"/>
</dbReference>
<organism evidence="3 4">
    <name type="scientific">Halalkalibacter krulwichiae</name>
    <dbReference type="NCBI Taxonomy" id="199441"/>
    <lineage>
        <taxon>Bacteria</taxon>
        <taxon>Bacillati</taxon>
        <taxon>Bacillota</taxon>
        <taxon>Bacilli</taxon>
        <taxon>Bacillales</taxon>
        <taxon>Bacillaceae</taxon>
        <taxon>Halalkalibacter</taxon>
    </lineage>
</organism>
<dbReference type="AlphaFoldDB" id="A0A1X9MEE5"/>
<keyword evidence="4" id="KW-1185">Reference proteome</keyword>